<dbReference type="PANTHER" id="PTHR21530">
    <property type="entry name" value="PHEROMONE SHUTDOWN PROTEIN"/>
    <property type="match status" value="1"/>
</dbReference>
<dbReference type="PANTHER" id="PTHR21530:SF5">
    <property type="entry name" value="TRAB FAMILY PROTEIN"/>
    <property type="match status" value="1"/>
</dbReference>
<evidence type="ECO:0008006" key="3">
    <source>
        <dbReference type="Google" id="ProtNLM"/>
    </source>
</evidence>
<dbReference type="CDD" id="cd14726">
    <property type="entry name" value="TraB_PrgY-like"/>
    <property type="match status" value="1"/>
</dbReference>
<dbReference type="InterPro" id="IPR002816">
    <property type="entry name" value="TraB/PrgY/GumN_fam"/>
</dbReference>
<dbReference type="Proteomes" id="UP000825935">
    <property type="component" value="Chromosome 4"/>
</dbReference>
<dbReference type="OrthoDB" id="48306at2759"/>
<dbReference type="EMBL" id="CM035409">
    <property type="protein sequence ID" value="KAH7438242.1"/>
    <property type="molecule type" value="Genomic_DNA"/>
</dbReference>
<evidence type="ECO:0000313" key="1">
    <source>
        <dbReference type="EMBL" id="KAH7438242.1"/>
    </source>
</evidence>
<dbReference type="InterPro" id="IPR046345">
    <property type="entry name" value="TraB_PrgY-like"/>
</dbReference>
<protein>
    <recommendedName>
        <fullName evidence="3">TraB family protein</fullName>
    </recommendedName>
</protein>
<reference evidence="1" key="1">
    <citation type="submission" date="2021-08" db="EMBL/GenBank/DDBJ databases">
        <title>WGS assembly of Ceratopteris richardii.</title>
        <authorList>
            <person name="Marchant D.B."/>
            <person name="Chen G."/>
            <person name="Jenkins J."/>
            <person name="Shu S."/>
            <person name="Leebens-Mack J."/>
            <person name="Grimwood J."/>
            <person name="Schmutz J."/>
            <person name="Soltis P."/>
            <person name="Soltis D."/>
            <person name="Chen Z.-H."/>
        </authorList>
    </citation>
    <scope>NUCLEOTIDE SEQUENCE</scope>
    <source>
        <strain evidence="1">Whitten #5841</strain>
        <tissue evidence="1">Leaf</tissue>
    </source>
</reference>
<dbReference type="EMBL" id="CM035409">
    <property type="protein sequence ID" value="KAH7438243.1"/>
    <property type="molecule type" value="Genomic_DNA"/>
</dbReference>
<comment type="caution">
    <text evidence="1">The sequence shown here is derived from an EMBL/GenBank/DDBJ whole genome shotgun (WGS) entry which is preliminary data.</text>
</comment>
<dbReference type="AlphaFoldDB" id="A0A8T2USD8"/>
<name>A0A8T2USD8_CERRI</name>
<organism evidence="1 2">
    <name type="scientific">Ceratopteris richardii</name>
    <name type="common">Triangle waterfern</name>
    <dbReference type="NCBI Taxonomy" id="49495"/>
    <lineage>
        <taxon>Eukaryota</taxon>
        <taxon>Viridiplantae</taxon>
        <taxon>Streptophyta</taxon>
        <taxon>Embryophyta</taxon>
        <taxon>Tracheophyta</taxon>
        <taxon>Polypodiopsida</taxon>
        <taxon>Polypodiidae</taxon>
        <taxon>Polypodiales</taxon>
        <taxon>Pteridineae</taxon>
        <taxon>Pteridaceae</taxon>
        <taxon>Parkerioideae</taxon>
        <taxon>Ceratopteris</taxon>
    </lineage>
</organism>
<sequence>MWSTSARRLQSIGLFYTRNGGHSTPKPCCFFSTVKRPALYLYNSSTRSELFLMGIDHVTTRSAEIVQNLIKDVRPNTVAVELCEERAQRLITGEKEPAKRSLWDLLAIQGSLGQKFITHVIRNMHADLACTALKPGKELKVAIEQGKRVGAKIAYIDESFDVIVQRAAEDFTLKGLYRYWVKNRELASQYPNFFGALRYKDINHRAEAMLRPEALKETLEIGERFFPDLVRAVVHERNEHMVKKLREMKGSVVAIVGALHVRGMQKLWDQAERDCQRDRSLPVPYR</sequence>
<evidence type="ECO:0000313" key="2">
    <source>
        <dbReference type="Proteomes" id="UP000825935"/>
    </source>
</evidence>
<proteinExistence type="predicted"/>
<keyword evidence="2" id="KW-1185">Reference proteome</keyword>
<dbReference type="Pfam" id="PF01963">
    <property type="entry name" value="TraB_PrgY_gumN"/>
    <property type="match status" value="1"/>
</dbReference>
<dbReference type="OMA" id="ECHIARS"/>
<gene>
    <name evidence="1" type="ORF">KP509_04G007000</name>
</gene>
<accession>A0A8T2USD8</accession>